<comment type="caution">
    <text evidence="1">The sequence shown here is derived from an EMBL/GenBank/DDBJ whole genome shotgun (WGS) entry which is preliminary data.</text>
</comment>
<sequence length="557" mass="59454">MSFETDPERIHNAILAQQDEIMEMLLSQREGRLNDASSVTSSTVSATADLLGEVVIGGDDGSVSPLSDEDFDTTVVEVVGVKEKEEDVGPRPSLARQAKVDDADSTPTGGEAGVASTAEGKDEEVSPTLAESGKSKAYKARCGYRKACSTLRKFMGCDPASLSIKDRHMLANQRARVRSYEKSYPDSVRPGDGACDILLVGVAKQPETPAAKACNKAAEVATGVEGKKIIVGSNPRSTTQKVVGKPSSIVKDHGLKVAKPEPRKSGTMEGASVAQRPMASKPDARKVTRGTEGFKVPGPSVFASKAQGTYAEVSRGKGRQPPMEDGPSTSKAVGGKNQSGPIGSARSVSAPKRTRSGEGPLMGSKKPRKQESIGVDPSLRVAVIDRSDPDGQISPANWVRLEGELMLQMAADDREEGEVQFCGIDWLKGVKVIDCVNKESVRFLKNAIDGVGEFWPGAKLEVVARSLIPLRPIVYVRLLPPILAPEVVLKLLKKQNKGLNTQVWSVLSTIPCESSSAVEMKIAVDGAALEMLQASEGRLRMGFGTVKFRHPSIKERQ</sequence>
<evidence type="ECO:0000313" key="1">
    <source>
        <dbReference type="EMBL" id="KAI9428625.1"/>
    </source>
</evidence>
<reference evidence="1" key="1">
    <citation type="submission" date="2021-03" db="EMBL/GenBank/DDBJ databases">
        <title>Evolutionary priming and transition to the ectomycorrhizal habit in an iconic lineage of mushroom-forming fungi: is preadaptation a requirement?</title>
        <authorList>
            <consortium name="DOE Joint Genome Institute"/>
            <person name="Looney B.P."/>
            <person name="Miyauchi S."/>
            <person name="Morin E."/>
            <person name="Drula E."/>
            <person name="Courty P.E."/>
            <person name="Chicoki N."/>
            <person name="Fauchery L."/>
            <person name="Kohler A."/>
            <person name="Kuo A."/>
            <person name="LaButti K."/>
            <person name="Pangilinan J."/>
            <person name="Lipzen A."/>
            <person name="Riley R."/>
            <person name="Andreopoulos W."/>
            <person name="He G."/>
            <person name="Johnson J."/>
            <person name="Barry K.W."/>
            <person name="Grigoriev I.V."/>
            <person name="Nagy L."/>
            <person name="Hibbett D."/>
            <person name="Henrissat B."/>
            <person name="Matheny P.B."/>
            <person name="Labbe J."/>
            <person name="Martin A.F."/>
        </authorList>
    </citation>
    <scope>NUCLEOTIDE SEQUENCE</scope>
    <source>
        <strain evidence="1">BPL698</strain>
    </source>
</reference>
<protein>
    <submittedName>
        <fullName evidence="1">Uncharacterized protein</fullName>
    </submittedName>
</protein>
<organism evidence="1 2">
    <name type="scientific">Russula earlei</name>
    <dbReference type="NCBI Taxonomy" id="71964"/>
    <lineage>
        <taxon>Eukaryota</taxon>
        <taxon>Fungi</taxon>
        <taxon>Dikarya</taxon>
        <taxon>Basidiomycota</taxon>
        <taxon>Agaricomycotina</taxon>
        <taxon>Agaricomycetes</taxon>
        <taxon>Russulales</taxon>
        <taxon>Russulaceae</taxon>
        <taxon>Russula</taxon>
    </lineage>
</organism>
<name>A0ACC0TQQ1_9AGAM</name>
<evidence type="ECO:0000313" key="2">
    <source>
        <dbReference type="Proteomes" id="UP001207468"/>
    </source>
</evidence>
<keyword evidence="2" id="KW-1185">Reference proteome</keyword>
<gene>
    <name evidence="1" type="ORF">F5148DRAFT_1296768</name>
</gene>
<accession>A0ACC0TQQ1</accession>
<dbReference type="EMBL" id="JAGFNK010001924">
    <property type="protein sequence ID" value="KAI9428625.1"/>
    <property type="molecule type" value="Genomic_DNA"/>
</dbReference>
<dbReference type="Proteomes" id="UP001207468">
    <property type="component" value="Unassembled WGS sequence"/>
</dbReference>
<proteinExistence type="predicted"/>